<comment type="subcellular location">
    <subcellularLocation>
        <location evidence="1">Membrane</location>
    </subcellularLocation>
</comment>
<dbReference type="PANTHER" id="PTHR23277">
    <property type="entry name" value="NECTIN-RELATED"/>
    <property type="match status" value="1"/>
</dbReference>
<evidence type="ECO:0000256" key="1">
    <source>
        <dbReference type="ARBA" id="ARBA00004370"/>
    </source>
</evidence>
<keyword evidence="8" id="KW-0812">Transmembrane</keyword>
<evidence type="ECO:0000256" key="2">
    <source>
        <dbReference type="ARBA" id="ARBA00022729"/>
    </source>
</evidence>
<evidence type="ECO:0000313" key="11">
    <source>
        <dbReference type="Proteomes" id="UP001152622"/>
    </source>
</evidence>
<evidence type="ECO:0000256" key="3">
    <source>
        <dbReference type="ARBA" id="ARBA00022737"/>
    </source>
</evidence>
<dbReference type="GO" id="GO:0016020">
    <property type="term" value="C:membrane"/>
    <property type="evidence" value="ECO:0007669"/>
    <property type="project" value="UniProtKB-SubCell"/>
</dbReference>
<evidence type="ECO:0000256" key="4">
    <source>
        <dbReference type="ARBA" id="ARBA00023136"/>
    </source>
</evidence>
<keyword evidence="4 8" id="KW-0472">Membrane</keyword>
<dbReference type="InterPro" id="IPR007110">
    <property type="entry name" value="Ig-like_dom"/>
</dbReference>
<dbReference type="GO" id="GO:0005912">
    <property type="term" value="C:adherens junction"/>
    <property type="evidence" value="ECO:0007669"/>
    <property type="project" value="TreeGrafter"/>
</dbReference>
<dbReference type="InterPro" id="IPR013783">
    <property type="entry name" value="Ig-like_fold"/>
</dbReference>
<dbReference type="InterPro" id="IPR051427">
    <property type="entry name" value="Nectin/Nectin-like"/>
</dbReference>
<feature type="domain" description="Ig-like" evidence="9">
    <location>
        <begin position="16"/>
        <end position="124"/>
    </location>
</feature>
<organism evidence="10 11">
    <name type="scientific">Synaphobranchus kaupii</name>
    <name type="common">Kaup's arrowtooth eel</name>
    <dbReference type="NCBI Taxonomy" id="118154"/>
    <lineage>
        <taxon>Eukaryota</taxon>
        <taxon>Metazoa</taxon>
        <taxon>Chordata</taxon>
        <taxon>Craniata</taxon>
        <taxon>Vertebrata</taxon>
        <taxon>Euteleostomi</taxon>
        <taxon>Actinopterygii</taxon>
        <taxon>Neopterygii</taxon>
        <taxon>Teleostei</taxon>
        <taxon>Anguilliformes</taxon>
        <taxon>Synaphobranchidae</taxon>
        <taxon>Synaphobranchus</taxon>
    </lineage>
</organism>
<protein>
    <recommendedName>
        <fullName evidence="9">Ig-like domain-containing protein</fullName>
    </recommendedName>
</protein>
<comment type="caution">
    <text evidence="10">The sequence shown here is derived from an EMBL/GenBank/DDBJ whole genome shotgun (WGS) entry which is preliminary data.</text>
</comment>
<dbReference type="AlphaFoldDB" id="A0A9Q1FB70"/>
<evidence type="ECO:0000313" key="10">
    <source>
        <dbReference type="EMBL" id="KAJ8354773.1"/>
    </source>
</evidence>
<accession>A0A9Q1FB70</accession>
<dbReference type="EMBL" id="JAINUF010000007">
    <property type="protein sequence ID" value="KAJ8354773.1"/>
    <property type="molecule type" value="Genomic_DNA"/>
</dbReference>
<feature type="transmembrane region" description="Helical" evidence="8">
    <location>
        <begin position="138"/>
        <end position="159"/>
    </location>
</feature>
<dbReference type="GO" id="GO:0007157">
    <property type="term" value="P:heterophilic cell-cell adhesion via plasma membrane cell adhesion molecules"/>
    <property type="evidence" value="ECO:0007669"/>
    <property type="project" value="TreeGrafter"/>
</dbReference>
<feature type="region of interest" description="Disordered" evidence="7">
    <location>
        <begin position="166"/>
        <end position="189"/>
    </location>
</feature>
<evidence type="ECO:0000256" key="8">
    <source>
        <dbReference type="SAM" id="Phobius"/>
    </source>
</evidence>
<keyword evidence="3" id="KW-0677">Repeat</keyword>
<evidence type="ECO:0000259" key="9">
    <source>
        <dbReference type="PROSITE" id="PS50835"/>
    </source>
</evidence>
<sequence length="251" mass="27427">MIVFSCCKILTVVVSPSVRVDPELTAYLRGEVTLHCHLIRGDLDVNATQVEWRKDKGATALAVFHPVFGKSYLKSPLEGRVKFISDSVDDASIIITNVSKTDEGTYTCEYILHLGNEEASTILTLMADRPWPGSAAEVSGLVTALLVVILLAAAVYFIMMKRRQRRDAPTDHSSHSSSNQATRVTGREDEDVNYADIRHLRPALASAAASTSEADMVYAEVKHNSQPSTQPPHTGGGRDEGDVTYAQVNRK</sequence>
<dbReference type="OrthoDB" id="9948163at2759"/>
<evidence type="ECO:0000256" key="5">
    <source>
        <dbReference type="ARBA" id="ARBA00023157"/>
    </source>
</evidence>
<dbReference type="InterPro" id="IPR036179">
    <property type="entry name" value="Ig-like_dom_sf"/>
</dbReference>
<keyword evidence="8" id="KW-1133">Transmembrane helix</keyword>
<evidence type="ECO:0000256" key="7">
    <source>
        <dbReference type="SAM" id="MobiDB-lite"/>
    </source>
</evidence>
<dbReference type="GO" id="GO:0007156">
    <property type="term" value="P:homophilic cell adhesion via plasma membrane adhesion molecules"/>
    <property type="evidence" value="ECO:0007669"/>
    <property type="project" value="TreeGrafter"/>
</dbReference>
<reference evidence="10" key="1">
    <citation type="journal article" date="2023" name="Science">
        <title>Genome structures resolve the early diversification of teleost fishes.</title>
        <authorList>
            <person name="Parey E."/>
            <person name="Louis A."/>
            <person name="Montfort J."/>
            <person name="Bouchez O."/>
            <person name="Roques C."/>
            <person name="Iampietro C."/>
            <person name="Lluch J."/>
            <person name="Castinel A."/>
            <person name="Donnadieu C."/>
            <person name="Desvignes T."/>
            <person name="Floi Bucao C."/>
            <person name="Jouanno E."/>
            <person name="Wen M."/>
            <person name="Mejri S."/>
            <person name="Dirks R."/>
            <person name="Jansen H."/>
            <person name="Henkel C."/>
            <person name="Chen W.J."/>
            <person name="Zahm M."/>
            <person name="Cabau C."/>
            <person name="Klopp C."/>
            <person name="Thompson A.W."/>
            <person name="Robinson-Rechavi M."/>
            <person name="Braasch I."/>
            <person name="Lecointre G."/>
            <person name="Bobe J."/>
            <person name="Postlethwait J.H."/>
            <person name="Berthelot C."/>
            <person name="Roest Crollius H."/>
            <person name="Guiguen Y."/>
        </authorList>
    </citation>
    <scope>NUCLEOTIDE SEQUENCE</scope>
    <source>
        <strain evidence="10">WJC10195</strain>
    </source>
</reference>
<dbReference type="InterPro" id="IPR003599">
    <property type="entry name" value="Ig_sub"/>
</dbReference>
<dbReference type="InterPro" id="IPR013106">
    <property type="entry name" value="Ig_V-set"/>
</dbReference>
<dbReference type="PROSITE" id="PS50835">
    <property type="entry name" value="IG_LIKE"/>
    <property type="match status" value="1"/>
</dbReference>
<dbReference type="SUPFAM" id="SSF48726">
    <property type="entry name" value="Immunoglobulin"/>
    <property type="match status" value="1"/>
</dbReference>
<gene>
    <name evidence="10" type="ORF">SKAU_G00223400</name>
</gene>
<keyword evidence="11" id="KW-1185">Reference proteome</keyword>
<dbReference type="Proteomes" id="UP001152622">
    <property type="component" value="Chromosome 7"/>
</dbReference>
<keyword evidence="6" id="KW-0325">Glycoprotein</keyword>
<dbReference type="SMART" id="SM00406">
    <property type="entry name" value="IGv"/>
    <property type="match status" value="1"/>
</dbReference>
<name>A0A9Q1FB70_SYNKA</name>
<keyword evidence="2" id="KW-0732">Signal</keyword>
<feature type="region of interest" description="Disordered" evidence="7">
    <location>
        <begin position="216"/>
        <end position="251"/>
    </location>
</feature>
<keyword evidence="5" id="KW-1015">Disulfide bond</keyword>
<dbReference type="Gene3D" id="2.60.40.10">
    <property type="entry name" value="Immunoglobulins"/>
    <property type="match status" value="1"/>
</dbReference>
<dbReference type="SMART" id="SM00409">
    <property type="entry name" value="IG"/>
    <property type="match status" value="1"/>
</dbReference>
<dbReference type="PANTHER" id="PTHR23277:SF109">
    <property type="entry name" value="POLIOVIRUS RECEPTOR"/>
    <property type="match status" value="1"/>
</dbReference>
<evidence type="ECO:0000256" key="6">
    <source>
        <dbReference type="ARBA" id="ARBA00023180"/>
    </source>
</evidence>
<proteinExistence type="predicted"/>
<dbReference type="Pfam" id="PF07686">
    <property type="entry name" value="V-set"/>
    <property type="match status" value="1"/>
</dbReference>